<reference evidence="2" key="1">
    <citation type="journal article" date="2020" name="Nat. Commun.">
        <title>Genome sequence of the cluster root forming white lupin.</title>
        <authorList>
            <person name="Hufnagel B."/>
            <person name="Marques A."/>
            <person name="Soriano A."/>
            <person name="Marques L."/>
            <person name="Divol F."/>
            <person name="Doumas P."/>
            <person name="Sallet E."/>
            <person name="Mancinotti D."/>
            <person name="Carrere S."/>
            <person name="Marande W."/>
            <person name="Arribat S."/>
            <person name="Keller J."/>
            <person name="Huneau C."/>
            <person name="Blein T."/>
            <person name="Aime D."/>
            <person name="Laguerre M."/>
            <person name="Taylor J."/>
            <person name="Schubert V."/>
            <person name="Nelson M."/>
            <person name="Geu-Flores F."/>
            <person name="Crespi M."/>
            <person name="Gallardo-Guerrero K."/>
            <person name="Delaux P.-M."/>
            <person name="Salse J."/>
            <person name="Berges H."/>
            <person name="Guyot R."/>
            <person name="Gouzy J."/>
            <person name="Peret B."/>
        </authorList>
    </citation>
    <scope>NUCLEOTIDE SEQUENCE [LARGE SCALE GENOMIC DNA]</scope>
    <source>
        <strain evidence="2">cv. Amiga</strain>
    </source>
</reference>
<proteinExistence type="predicted"/>
<keyword evidence="2" id="KW-1185">Reference proteome</keyword>
<evidence type="ECO:0000313" key="2">
    <source>
        <dbReference type="Proteomes" id="UP000447434"/>
    </source>
</evidence>
<accession>A0A6A4Q360</accession>
<organism evidence="1 2">
    <name type="scientific">Lupinus albus</name>
    <name type="common">White lupine</name>
    <name type="synonym">Lupinus termis</name>
    <dbReference type="NCBI Taxonomy" id="3870"/>
    <lineage>
        <taxon>Eukaryota</taxon>
        <taxon>Viridiplantae</taxon>
        <taxon>Streptophyta</taxon>
        <taxon>Embryophyta</taxon>
        <taxon>Tracheophyta</taxon>
        <taxon>Spermatophyta</taxon>
        <taxon>Magnoliopsida</taxon>
        <taxon>eudicotyledons</taxon>
        <taxon>Gunneridae</taxon>
        <taxon>Pentapetalae</taxon>
        <taxon>rosids</taxon>
        <taxon>fabids</taxon>
        <taxon>Fabales</taxon>
        <taxon>Fabaceae</taxon>
        <taxon>Papilionoideae</taxon>
        <taxon>50 kb inversion clade</taxon>
        <taxon>genistoids sensu lato</taxon>
        <taxon>core genistoids</taxon>
        <taxon>Genisteae</taxon>
        <taxon>Lupinus</taxon>
    </lineage>
</organism>
<comment type="caution">
    <text evidence="1">The sequence shown here is derived from an EMBL/GenBank/DDBJ whole genome shotgun (WGS) entry which is preliminary data.</text>
</comment>
<dbReference type="EMBL" id="WOCE01000008">
    <property type="protein sequence ID" value="KAE9608397.1"/>
    <property type="molecule type" value="Genomic_DNA"/>
</dbReference>
<dbReference type="AlphaFoldDB" id="A0A6A4Q360"/>
<protein>
    <submittedName>
        <fullName evidence="1">Uncharacterized protein</fullName>
    </submittedName>
</protein>
<sequence>MQTLRSEERNIMHRVFWSPVRGCVSLAGPSSLSLAGSLKLISCLSSSKYYD</sequence>
<dbReference type="Proteomes" id="UP000447434">
    <property type="component" value="Chromosome 8"/>
</dbReference>
<gene>
    <name evidence="1" type="ORF">Lalb_Chr08g0235131</name>
</gene>
<name>A0A6A4Q360_LUPAL</name>
<evidence type="ECO:0000313" key="1">
    <source>
        <dbReference type="EMBL" id="KAE9608397.1"/>
    </source>
</evidence>